<dbReference type="GO" id="GO:0006753">
    <property type="term" value="P:nucleoside phosphate metabolic process"/>
    <property type="evidence" value="ECO:0007669"/>
    <property type="project" value="TreeGrafter"/>
</dbReference>
<name>A0A2S7K3U8_9PROT</name>
<dbReference type="EMBL" id="PJCH01000010">
    <property type="protein sequence ID" value="PQA87118.1"/>
    <property type="molecule type" value="Genomic_DNA"/>
</dbReference>
<comment type="similarity">
    <text evidence="3">Belongs to the Nudix hydrolase family. NudK subfamily.</text>
</comment>
<gene>
    <name evidence="9" type="ORF">CW354_13830</name>
</gene>
<dbReference type="GO" id="GO:0016787">
    <property type="term" value="F:hydrolase activity"/>
    <property type="evidence" value="ECO:0007669"/>
    <property type="project" value="UniProtKB-KW"/>
</dbReference>
<evidence type="ECO:0000256" key="6">
    <source>
        <dbReference type="ARBA" id="ARBA00032162"/>
    </source>
</evidence>
<dbReference type="PROSITE" id="PS51462">
    <property type="entry name" value="NUDIX"/>
    <property type="match status" value="1"/>
</dbReference>
<organism evidence="9 10">
    <name type="scientific">Hyphococcus luteus</name>
    <dbReference type="NCBI Taxonomy" id="2058213"/>
    <lineage>
        <taxon>Bacteria</taxon>
        <taxon>Pseudomonadati</taxon>
        <taxon>Pseudomonadota</taxon>
        <taxon>Alphaproteobacteria</taxon>
        <taxon>Parvularculales</taxon>
        <taxon>Parvularculaceae</taxon>
        <taxon>Hyphococcus</taxon>
    </lineage>
</organism>
<evidence type="ECO:0000256" key="5">
    <source>
        <dbReference type="ARBA" id="ARBA00022801"/>
    </source>
</evidence>
<evidence type="ECO:0000256" key="2">
    <source>
        <dbReference type="ARBA" id="ARBA00001946"/>
    </source>
</evidence>
<feature type="domain" description="Nudix hydrolase" evidence="8">
    <location>
        <begin position="46"/>
        <end position="174"/>
    </location>
</feature>
<dbReference type="InterPro" id="IPR015797">
    <property type="entry name" value="NUDIX_hydrolase-like_dom_sf"/>
</dbReference>
<evidence type="ECO:0000313" key="10">
    <source>
        <dbReference type="Proteomes" id="UP000239504"/>
    </source>
</evidence>
<dbReference type="SUPFAM" id="SSF55811">
    <property type="entry name" value="Nudix"/>
    <property type="match status" value="1"/>
</dbReference>
<dbReference type="Gene3D" id="3.90.79.10">
    <property type="entry name" value="Nucleoside Triphosphate Pyrophosphohydrolase"/>
    <property type="match status" value="1"/>
</dbReference>
<dbReference type="PANTHER" id="PTHR11839">
    <property type="entry name" value="UDP/ADP-SUGAR PYROPHOSPHATASE"/>
    <property type="match status" value="1"/>
</dbReference>
<sequence>MSKGKTLGPWRITDEREIFDNPWINLADHKVIHPDGTPGEYGVVRFKNLAVGVLPIDAEGKATLVGQHRFPLDKYSWELPEGGGKRDVPPLDSAKRELEEETGLRAREWERLCEFDISNSVTDERAVCYLAWDLSEGEAAPDPSEALTIKQVFFKDLLEMVMSGEITDSLTIVMVMTAYIKALHGALPEPISTLILAGLPQK</sequence>
<evidence type="ECO:0000256" key="1">
    <source>
        <dbReference type="ARBA" id="ARBA00000847"/>
    </source>
</evidence>
<comment type="caution">
    <text evidence="9">The sequence shown here is derived from an EMBL/GenBank/DDBJ whole genome shotgun (WGS) entry which is preliminary data.</text>
</comment>
<proteinExistence type="inferred from homology"/>
<evidence type="ECO:0000256" key="4">
    <source>
        <dbReference type="ARBA" id="ARBA00016377"/>
    </source>
</evidence>
<evidence type="ECO:0000259" key="8">
    <source>
        <dbReference type="PROSITE" id="PS51462"/>
    </source>
</evidence>
<dbReference type="PANTHER" id="PTHR11839:SF18">
    <property type="entry name" value="NUDIX HYDROLASE DOMAIN-CONTAINING PROTEIN"/>
    <property type="match status" value="1"/>
</dbReference>
<reference evidence="9 10" key="1">
    <citation type="submission" date="2017-12" db="EMBL/GenBank/DDBJ databases">
        <authorList>
            <person name="Hurst M.R.H."/>
        </authorList>
    </citation>
    <scope>NUCLEOTIDE SEQUENCE [LARGE SCALE GENOMIC DNA]</scope>
    <source>
        <strain evidence="9 10">SY-3-19</strain>
    </source>
</reference>
<dbReference type="Proteomes" id="UP000239504">
    <property type="component" value="Unassembled WGS sequence"/>
</dbReference>
<comment type="cofactor">
    <cofactor evidence="2">
        <name>Mg(2+)</name>
        <dbReference type="ChEBI" id="CHEBI:18420"/>
    </cofactor>
</comment>
<keyword evidence="10" id="KW-1185">Reference proteome</keyword>
<evidence type="ECO:0000313" key="9">
    <source>
        <dbReference type="EMBL" id="PQA87118.1"/>
    </source>
</evidence>
<protein>
    <recommendedName>
        <fullName evidence="4">GDP-mannose pyrophosphatase</fullName>
    </recommendedName>
    <alternativeName>
        <fullName evidence="6">GDP-mannose hydrolase</fullName>
    </alternativeName>
    <alternativeName>
        <fullName evidence="7">GDPMK</fullName>
    </alternativeName>
</protein>
<comment type="catalytic activity">
    <reaction evidence="1">
        <text>GDP-alpha-D-mannose + H2O = alpha-D-mannose 1-phosphate + GMP + 2 H(+)</text>
        <dbReference type="Rhea" id="RHEA:27978"/>
        <dbReference type="ChEBI" id="CHEBI:15377"/>
        <dbReference type="ChEBI" id="CHEBI:15378"/>
        <dbReference type="ChEBI" id="CHEBI:57527"/>
        <dbReference type="ChEBI" id="CHEBI:58115"/>
        <dbReference type="ChEBI" id="CHEBI:58409"/>
    </reaction>
</comment>
<evidence type="ECO:0000256" key="3">
    <source>
        <dbReference type="ARBA" id="ARBA00007275"/>
    </source>
</evidence>
<dbReference type="OrthoDB" id="177518at2"/>
<dbReference type="GO" id="GO:0019693">
    <property type="term" value="P:ribose phosphate metabolic process"/>
    <property type="evidence" value="ECO:0007669"/>
    <property type="project" value="TreeGrafter"/>
</dbReference>
<accession>A0A2S7K3U8</accession>
<keyword evidence="5" id="KW-0378">Hydrolase</keyword>
<dbReference type="AlphaFoldDB" id="A0A2S7K3U8"/>
<evidence type="ECO:0000256" key="7">
    <source>
        <dbReference type="ARBA" id="ARBA00032272"/>
    </source>
</evidence>
<dbReference type="CDD" id="cd24161">
    <property type="entry name" value="NUDIX_ADPRase_Ndx2"/>
    <property type="match status" value="1"/>
</dbReference>
<dbReference type="GO" id="GO:0005829">
    <property type="term" value="C:cytosol"/>
    <property type="evidence" value="ECO:0007669"/>
    <property type="project" value="TreeGrafter"/>
</dbReference>
<dbReference type="Pfam" id="PF00293">
    <property type="entry name" value="NUDIX"/>
    <property type="match status" value="1"/>
</dbReference>
<dbReference type="RefSeq" id="WP_104830676.1">
    <property type="nucleotide sequence ID" value="NZ_PJCH01000010.1"/>
</dbReference>
<dbReference type="InterPro" id="IPR000086">
    <property type="entry name" value="NUDIX_hydrolase_dom"/>
</dbReference>